<sequence length="202" mass="23679">MVDELELLKKDWQKQEDTLPKYTKEDLYPMLLKKSSSIVKLIFIISLIEFAFWIVLSFAFNDNETKAFEKQFGLQTFDTIVLVVHLTALIVFAVWFYKNFKKIQATDSAKVLMKNIIKTRNTVKYYIWFSMAFVAIASTIAYAIIIQNNPALADENLLYLSLKFIIVITIALGLLWGLYRIIYGLLLRKLNRNYRELKKLEI</sequence>
<evidence type="ECO:0000256" key="1">
    <source>
        <dbReference type="SAM" id="Phobius"/>
    </source>
</evidence>
<keyword evidence="3" id="KW-1185">Reference proteome</keyword>
<accession>A0ABV9LAW4</accession>
<protein>
    <submittedName>
        <fullName evidence="2">Uncharacterized protein</fullName>
    </submittedName>
</protein>
<feature type="transmembrane region" description="Helical" evidence="1">
    <location>
        <begin position="80"/>
        <end position="97"/>
    </location>
</feature>
<comment type="caution">
    <text evidence="2">The sequence shown here is derived from an EMBL/GenBank/DDBJ whole genome shotgun (WGS) entry which is preliminary data.</text>
</comment>
<keyword evidence="1" id="KW-0472">Membrane</keyword>
<reference evidence="3" key="1">
    <citation type="journal article" date="2019" name="Int. J. Syst. Evol. Microbiol.">
        <title>The Global Catalogue of Microorganisms (GCM) 10K type strain sequencing project: providing services to taxonomists for standard genome sequencing and annotation.</title>
        <authorList>
            <consortium name="The Broad Institute Genomics Platform"/>
            <consortium name="The Broad Institute Genome Sequencing Center for Infectious Disease"/>
            <person name="Wu L."/>
            <person name="Ma J."/>
        </authorList>
    </citation>
    <scope>NUCLEOTIDE SEQUENCE [LARGE SCALE GENOMIC DNA]</scope>
    <source>
        <strain evidence="3">CGMCC 4.7427</strain>
    </source>
</reference>
<keyword evidence="1" id="KW-0812">Transmembrane</keyword>
<feature type="transmembrane region" description="Helical" evidence="1">
    <location>
        <begin position="38"/>
        <end position="60"/>
    </location>
</feature>
<evidence type="ECO:0000313" key="2">
    <source>
        <dbReference type="EMBL" id="MFC4691224.1"/>
    </source>
</evidence>
<proteinExistence type="predicted"/>
<organism evidence="2 3">
    <name type="scientific">Dokdonia genika</name>
    <dbReference type="NCBI Taxonomy" id="308113"/>
    <lineage>
        <taxon>Bacteria</taxon>
        <taxon>Pseudomonadati</taxon>
        <taxon>Bacteroidota</taxon>
        <taxon>Flavobacteriia</taxon>
        <taxon>Flavobacteriales</taxon>
        <taxon>Flavobacteriaceae</taxon>
        <taxon>Dokdonia</taxon>
    </lineage>
</organism>
<gene>
    <name evidence="2" type="ORF">ACFO5T_12360</name>
</gene>
<dbReference type="RefSeq" id="WP_380034821.1">
    <property type="nucleotide sequence ID" value="NZ_JBHSHB010000024.1"/>
</dbReference>
<feature type="transmembrane region" description="Helical" evidence="1">
    <location>
        <begin position="157"/>
        <end position="179"/>
    </location>
</feature>
<dbReference type="EMBL" id="JBHSHB010000024">
    <property type="protein sequence ID" value="MFC4691224.1"/>
    <property type="molecule type" value="Genomic_DNA"/>
</dbReference>
<keyword evidence="1" id="KW-1133">Transmembrane helix</keyword>
<name>A0ABV9LAW4_9FLAO</name>
<dbReference type="Proteomes" id="UP001595878">
    <property type="component" value="Unassembled WGS sequence"/>
</dbReference>
<evidence type="ECO:0000313" key="3">
    <source>
        <dbReference type="Proteomes" id="UP001595878"/>
    </source>
</evidence>
<feature type="transmembrane region" description="Helical" evidence="1">
    <location>
        <begin position="125"/>
        <end position="145"/>
    </location>
</feature>